<organism evidence="7 8">
    <name type="scientific">Cephalotus follicularis</name>
    <name type="common">Albany pitcher plant</name>
    <dbReference type="NCBI Taxonomy" id="3775"/>
    <lineage>
        <taxon>Eukaryota</taxon>
        <taxon>Viridiplantae</taxon>
        <taxon>Streptophyta</taxon>
        <taxon>Embryophyta</taxon>
        <taxon>Tracheophyta</taxon>
        <taxon>Spermatophyta</taxon>
        <taxon>Magnoliopsida</taxon>
        <taxon>eudicotyledons</taxon>
        <taxon>Gunneridae</taxon>
        <taxon>Pentapetalae</taxon>
        <taxon>rosids</taxon>
        <taxon>fabids</taxon>
        <taxon>Oxalidales</taxon>
        <taxon>Cephalotaceae</taxon>
        <taxon>Cephalotus</taxon>
    </lineage>
</organism>
<dbReference type="Pfam" id="PF05078">
    <property type="entry name" value="DUF679"/>
    <property type="match status" value="1"/>
</dbReference>
<feature type="transmembrane region" description="Helical" evidence="6">
    <location>
        <begin position="145"/>
        <end position="163"/>
    </location>
</feature>
<comment type="subcellular location">
    <subcellularLocation>
        <location evidence="1">Membrane</location>
        <topology evidence="1">Multi-pass membrane protein</topology>
    </subcellularLocation>
</comment>
<name>A0A1Q3B6H0_CEPFO</name>
<dbReference type="PANTHER" id="PTHR31621:SF66">
    <property type="entry name" value="PROTEIN DMP2"/>
    <property type="match status" value="1"/>
</dbReference>
<dbReference type="InParanoid" id="A0A1Q3B6H0"/>
<keyword evidence="5 6" id="KW-0472">Membrane</keyword>
<feature type="transmembrane region" description="Helical" evidence="6">
    <location>
        <begin position="106"/>
        <end position="125"/>
    </location>
</feature>
<sequence length="191" mass="20563">MAKTKSIKDKTFNGVSNLIRVLPTGTVFMFQFLGPVLTNNGHCNTLHKYLTGILLSLCGVSCAFSCFTDSYTDSNGIVRYGIATIKGLYPHTDSGSVNLSSYKLRFGDFVHAFFAVIVFAALALLDTNTVGCFKPSFESNQKTLLMVLPPVIGAVSATVFMLFPNKRHGIGYSSTSTSTSTTTTTNSSSHN</sequence>
<keyword evidence="8" id="KW-1185">Reference proteome</keyword>
<dbReference type="STRING" id="3775.A0A1Q3B6H0"/>
<evidence type="ECO:0000256" key="3">
    <source>
        <dbReference type="ARBA" id="ARBA00022692"/>
    </source>
</evidence>
<evidence type="ECO:0000256" key="2">
    <source>
        <dbReference type="ARBA" id="ARBA00008707"/>
    </source>
</evidence>
<gene>
    <name evidence="7" type="ORF">CFOL_v3_06881</name>
</gene>
<evidence type="ECO:0000313" key="8">
    <source>
        <dbReference type="Proteomes" id="UP000187406"/>
    </source>
</evidence>
<evidence type="ECO:0000256" key="6">
    <source>
        <dbReference type="SAM" id="Phobius"/>
    </source>
</evidence>
<protein>
    <submittedName>
        <fullName evidence="7">DUF679 domain-containing protein</fullName>
    </submittedName>
</protein>
<evidence type="ECO:0000256" key="1">
    <source>
        <dbReference type="ARBA" id="ARBA00004141"/>
    </source>
</evidence>
<feature type="transmembrane region" description="Helical" evidence="6">
    <location>
        <begin position="49"/>
        <end position="67"/>
    </location>
</feature>
<dbReference type="FunCoup" id="A0A1Q3B6H0">
    <property type="interactions" value="399"/>
</dbReference>
<accession>A0A1Q3B6H0</accession>
<dbReference type="OrthoDB" id="1928191at2759"/>
<keyword evidence="4 6" id="KW-1133">Transmembrane helix</keyword>
<reference evidence="8" key="1">
    <citation type="submission" date="2016-04" db="EMBL/GenBank/DDBJ databases">
        <title>Cephalotus genome sequencing.</title>
        <authorList>
            <person name="Fukushima K."/>
            <person name="Hasebe M."/>
            <person name="Fang X."/>
        </authorList>
    </citation>
    <scope>NUCLEOTIDE SEQUENCE [LARGE SCALE GENOMIC DNA]</scope>
    <source>
        <strain evidence="8">cv. St1</strain>
    </source>
</reference>
<dbReference type="GO" id="GO:0010256">
    <property type="term" value="P:endomembrane system organization"/>
    <property type="evidence" value="ECO:0007669"/>
    <property type="project" value="TreeGrafter"/>
</dbReference>
<dbReference type="PANTHER" id="PTHR31621">
    <property type="entry name" value="PROTEIN DMP3"/>
    <property type="match status" value="1"/>
</dbReference>
<evidence type="ECO:0000313" key="7">
    <source>
        <dbReference type="EMBL" id="GAV63363.1"/>
    </source>
</evidence>
<dbReference type="InterPro" id="IPR007770">
    <property type="entry name" value="DMP"/>
</dbReference>
<keyword evidence="3 6" id="KW-0812">Transmembrane</keyword>
<dbReference type="AlphaFoldDB" id="A0A1Q3B6H0"/>
<evidence type="ECO:0000256" key="5">
    <source>
        <dbReference type="ARBA" id="ARBA00023136"/>
    </source>
</evidence>
<dbReference type="Proteomes" id="UP000187406">
    <property type="component" value="Unassembled WGS sequence"/>
</dbReference>
<evidence type="ECO:0000256" key="4">
    <source>
        <dbReference type="ARBA" id="ARBA00022989"/>
    </source>
</evidence>
<comment type="similarity">
    <text evidence="2">Belongs to the plant DMP1 protein family.</text>
</comment>
<dbReference type="GO" id="GO:0016020">
    <property type="term" value="C:membrane"/>
    <property type="evidence" value="ECO:0007669"/>
    <property type="project" value="UniProtKB-SubCell"/>
</dbReference>
<dbReference type="GO" id="GO:0005737">
    <property type="term" value="C:cytoplasm"/>
    <property type="evidence" value="ECO:0007669"/>
    <property type="project" value="UniProtKB-ARBA"/>
</dbReference>
<feature type="transmembrane region" description="Helical" evidence="6">
    <location>
        <begin position="21"/>
        <end position="37"/>
    </location>
</feature>
<comment type="caution">
    <text evidence="7">The sequence shown here is derived from an EMBL/GenBank/DDBJ whole genome shotgun (WGS) entry which is preliminary data.</text>
</comment>
<proteinExistence type="inferred from homology"/>
<dbReference type="EMBL" id="BDDD01000304">
    <property type="protein sequence ID" value="GAV63363.1"/>
    <property type="molecule type" value="Genomic_DNA"/>
</dbReference>